<dbReference type="OrthoDB" id="5625885at2"/>
<feature type="compositionally biased region" description="Basic and acidic residues" evidence="1">
    <location>
        <begin position="1"/>
        <end position="21"/>
    </location>
</feature>
<accession>A0A1I6GUZ4</accession>
<dbReference type="EMBL" id="FOYW01000001">
    <property type="protein sequence ID" value="SFR45998.1"/>
    <property type="molecule type" value="Genomic_DNA"/>
</dbReference>
<evidence type="ECO:0000313" key="4">
    <source>
        <dbReference type="Proteomes" id="UP000198644"/>
    </source>
</evidence>
<protein>
    <recommendedName>
        <fullName evidence="5">DUF2970 domain-containing protein</fullName>
    </recommendedName>
</protein>
<sequence length="84" mass="9211">MNERDSDRDQSTDQRKPDQPKKGPGVLKVMQSVAAGAFGVQSGKRHEEDFASHSPWPYIIAGILFTVGFVGVLALIVQWVLSSQ</sequence>
<evidence type="ECO:0000313" key="3">
    <source>
        <dbReference type="EMBL" id="SFR45998.1"/>
    </source>
</evidence>
<dbReference type="STRING" id="650891.SAMN05216203_0498"/>
<feature type="region of interest" description="Disordered" evidence="1">
    <location>
        <begin position="1"/>
        <end position="25"/>
    </location>
</feature>
<evidence type="ECO:0000256" key="2">
    <source>
        <dbReference type="SAM" id="Phobius"/>
    </source>
</evidence>
<keyword evidence="2" id="KW-0472">Membrane</keyword>
<proteinExistence type="predicted"/>
<organism evidence="3 4">
    <name type="scientific">Marinobacter daqiaonensis</name>
    <dbReference type="NCBI Taxonomy" id="650891"/>
    <lineage>
        <taxon>Bacteria</taxon>
        <taxon>Pseudomonadati</taxon>
        <taxon>Pseudomonadota</taxon>
        <taxon>Gammaproteobacteria</taxon>
        <taxon>Pseudomonadales</taxon>
        <taxon>Marinobacteraceae</taxon>
        <taxon>Marinobacter</taxon>
    </lineage>
</organism>
<evidence type="ECO:0000256" key="1">
    <source>
        <dbReference type="SAM" id="MobiDB-lite"/>
    </source>
</evidence>
<gene>
    <name evidence="3" type="ORF">SAMN05216203_0498</name>
</gene>
<dbReference type="RefSeq" id="WP_092008713.1">
    <property type="nucleotide sequence ID" value="NZ_FOYW01000001.1"/>
</dbReference>
<feature type="transmembrane region" description="Helical" evidence="2">
    <location>
        <begin position="58"/>
        <end position="81"/>
    </location>
</feature>
<evidence type="ECO:0008006" key="5">
    <source>
        <dbReference type="Google" id="ProtNLM"/>
    </source>
</evidence>
<reference evidence="4" key="1">
    <citation type="submission" date="2016-10" db="EMBL/GenBank/DDBJ databases">
        <authorList>
            <person name="Varghese N."/>
            <person name="Submissions S."/>
        </authorList>
    </citation>
    <scope>NUCLEOTIDE SEQUENCE [LARGE SCALE GENOMIC DNA]</scope>
    <source>
        <strain evidence="4">CGMCC 1.9167</strain>
    </source>
</reference>
<dbReference type="AlphaFoldDB" id="A0A1I6GUZ4"/>
<name>A0A1I6GUZ4_9GAMM</name>
<keyword evidence="4" id="KW-1185">Reference proteome</keyword>
<dbReference type="InterPro" id="IPR021344">
    <property type="entry name" value="DUF2970"/>
</dbReference>
<dbReference type="Pfam" id="PF11174">
    <property type="entry name" value="DUF2970"/>
    <property type="match status" value="1"/>
</dbReference>
<keyword evidence="2" id="KW-1133">Transmembrane helix</keyword>
<dbReference type="Proteomes" id="UP000198644">
    <property type="component" value="Unassembled WGS sequence"/>
</dbReference>
<keyword evidence="2" id="KW-0812">Transmembrane</keyword>